<evidence type="ECO:0000313" key="2">
    <source>
        <dbReference type="Proteomes" id="UP000199320"/>
    </source>
</evidence>
<accession>A0A1I0JWG5</accession>
<sequence>MNVYLYLSTKAIAPGYVQVDPDIAFTVATMVYTNVRNIAITRTIIRRNPTSPNT</sequence>
<proteinExistence type="predicted"/>
<reference evidence="2" key="1">
    <citation type="submission" date="2016-10" db="EMBL/GenBank/DDBJ databases">
        <authorList>
            <person name="Varghese N."/>
            <person name="Submissions S."/>
        </authorList>
    </citation>
    <scope>NUCLEOTIDE SEQUENCE [LARGE SCALE GENOMIC DNA]</scope>
    <source>
        <strain evidence="2">CDM_6</strain>
    </source>
</reference>
<dbReference type="Proteomes" id="UP000199320">
    <property type="component" value="Unassembled WGS sequence"/>
</dbReference>
<keyword evidence="2" id="KW-1185">Reference proteome</keyword>
<dbReference type="AlphaFoldDB" id="A0A1I0JWG5"/>
<protein>
    <submittedName>
        <fullName evidence="1">Uncharacterized protein</fullName>
    </submittedName>
</protein>
<gene>
    <name evidence="1" type="ORF">SAMN04488694_1773</name>
</gene>
<evidence type="ECO:0000313" key="1">
    <source>
        <dbReference type="EMBL" id="SEU15317.1"/>
    </source>
</evidence>
<organism evidence="1 2">
    <name type="scientific">Natrinema hispanicum</name>
    <dbReference type="NCBI Taxonomy" id="392421"/>
    <lineage>
        <taxon>Archaea</taxon>
        <taxon>Methanobacteriati</taxon>
        <taxon>Methanobacteriota</taxon>
        <taxon>Stenosarchaea group</taxon>
        <taxon>Halobacteria</taxon>
        <taxon>Halobacteriales</taxon>
        <taxon>Natrialbaceae</taxon>
        <taxon>Natrinema</taxon>
    </lineage>
</organism>
<feature type="non-terminal residue" evidence="1">
    <location>
        <position position="54"/>
    </location>
</feature>
<name>A0A1I0JWG5_9EURY</name>
<dbReference type="EMBL" id="FOIC01000077">
    <property type="protein sequence ID" value="SEU15317.1"/>
    <property type="molecule type" value="Genomic_DNA"/>
</dbReference>